<sequence>MDYESCLSPRRVIQRYEARSPLPIRRSPSPRPRFRHTYVTVTNDSMTVVPSTTTSYTFPKREMDRHGFKASPDFSARPRRNTMPPNPNPPYLSPSPINRIRSRSYYNPRSPTRRRSPSCTRDPENPDSWDHYSLQNSARKMSLPVSEPLSPSEEQQSYNILIIGQENVGKWSLMRHLVGSETDTSGNNITNCDYSKTYRRVSFHLNNSSVEITFQCQKDIDAINRMICEDKLQMKKTFDVILVVYSITDRRSFEFSAQLLTMIVFNYKNVYQDVKLCLVANKSDLVRAREVNTDDGRSLAERFEVDFVEISVELEANFDEIVIWLTTCIKEKLHIDLKSSMPMISGTSKSPPINCKKAASKKSGTLSAKAFSFVRRILQKQDMKARSCDNLYLL</sequence>
<dbReference type="OrthoDB" id="5239715at2759"/>
<dbReference type="EMBL" id="NCKU01000741">
    <property type="protein sequence ID" value="RWS14381.1"/>
    <property type="molecule type" value="Genomic_DNA"/>
</dbReference>
<dbReference type="SMART" id="SM00173">
    <property type="entry name" value="RAS"/>
    <property type="match status" value="1"/>
</dbReference>
<dbReference type="InterPro" id="IPR051641">
    <property type="entry name" value="RGK_GTP-binding_reg"/>
</dbReference>
<dbReference type="GO" id="GO:0005886">
    <property type="term" value="C:plasma membrane"/>
    <property type="evidence" value="ECO:0007669"/>
    <property type="project" value="TreeGrafter"/>
</dbReference>
<evidence type="ECO:0000313" key="4">
    <source>
        <dbReference type="EMBL" id="RWS14381.1"/>
    </source>
</evidence>
<proteinExistence type="inferred from homology"/>
<accession>A0A443RGH9</accession>
<dbReference type="PROSITE" id="PS51421">
    <property type="entry name" value="RAS"/>
    <property type="match status" value="1"/>
</dbReference>
<protein>
    <submittedName>
        <fullName evidence="4">GTP-binding protein GEM-like protein</fullName>
    </submittedName>
</protein>
<evidence type="ECO:0000256" key="3">
    <source>
        <dbReference type="SAM" id="MobiDB-lite"/>
    </source>
</evidence>
<comment type="similarity">
    <text evidence="1">Belongs to the small GTPase superfamily. RGK family.</text>
</comment>
<keyword evidence="5" id="KW-1185">Reference proteome</keyword>
<dbReference type="InterPro" id="IPR001806">
    <property type="entry name" value="Small_GTPase"/>
</dbReference>
<dbReference type="SMART" id="SM00175">
    <property type="entry name" value="RAB"/>
    <property type="match status" value="1"/>
</dbReference>
<evidence type="ECO:0000313" key="5">
    <source>
        <dbReference type="Proteomes" id="UP000285301"/>
    </source>
</evidence>
<dbReference type="Gene3D" id="3.40.50.300">
    <property type="entry name" value="P-loop containing nucleotide triphosphate hydrolases"/>
    <property type="match status" value="1"/>
</dbReference>
<evidence type="ECO:0000256" key="1">
    <source>
        <dbReference type="ARBA" id="ARBA00008846"/>
    </source>
</evidence>
<comment type="caution">
    <text evidence="4">The sequence shown here is derived from an EMBL/GenBank/DDBJ whole genome shotgun (WGS) entry which is preliminary data.</text>
</comment>
<dbReference type="PROSITE" id="PS51419">
    <property type="entry name" value="RAB"/>
    <property type="match status" value="1"/>
</dbReference>
<dbReference type="GO" id="GO:0005525">
    <property type="term" value="F:GTP binding"/>
    <property type="evidence" value="ECO:0007669"/>
    <property type="project" value="InterPro"/>
</dbReference>
<dbReference type="InterPro" id="IPR027417">
    <property type="entry name" value="P-loop_NTPase"/>
</dbReference>
<feature type="compositionally biased region" description="Basic and acidic residues" evidence="3">
    <location>
        <begin position="121"/>
        <end position="130"/>
    </location>
</feature>
<gene>
    <name evidence="4" type="ORF">B4U79_15970</name>
</gene>
<dbReference type="GO" id="GO:0005246">
    <property type="term" value="F:calcium channel regulator activity"/>
    <property type="evidence" value="ECO:0007669"/>
    <property type="project" value="TreeGrafter"/>
</dbReference>
<dbReference type="AlphaFoldDB" id="A0A443RGH9"/>
<feature type="region of interest" description="Disordered" evidence="3">
    <location>
        <begin position="58"/>
        <end position="132"/>
    </location>
</feature>
<dbReference type="Proteomes" id="UP000285301">
    <property type="component" value="Unassembled WGS sequence"/>
</dbReference>
<dbReference type="GO" id="GO:0003924">
    <property type="term" value="F:GTPase activity"/>
    <property type="evidence" value="ECO:0007669"/>
    <property type="project" value="InterPro"/>
</dbReference>
<dbReference type="STRING" id="1965070.A0A443RGH9"/>
<dbReference type="SUPFAM" id="SSF52540">
    <property type="entry name" value="P-loop containing nucleoside triphosphate hydrolases"/>
    <property type="match status" value="1"/>
</dbReference>
<feature type="compositionally biased region" description="Pro residues" evidence="3">
    <location>
        <begin position="84"/>
        <end position="93"/>
    </location>
</feature>
<feature type="compositionally biased region" description="Low complexity" evidence="3">
    <location>
        <begin position="94"/>
        <end position="110"/>
    </location>
</feature>
<reference evidence="4 5" key="1">
    <citation type="journal article" date="2018" name="Gigascience">
        <title>Genomes of trombidid mites reveal novel predicted allergens and laterally-transferred genes associated with secondary metabolism.</title>
        <authorList>
            <person name="Dong X."/>
            <person name="Chaisiri K."/>
            <person name="Xia D."/>
            <person name="Armstrong S.D."/>
            <person name="Fang Y."/>
            <person name="Donnelly M.J."/>
            <person name="Kadowaki T."/>
            <person name="McGarry J.W."/>
            <person name="Darby A.C."/>
            <person name="Makepeace B.L."/>
        </authorList>
    </citation>
    <scope>NUCLEOTIDE SEQUENCE [LARGE SCALE GENOMIC DNA]</scope>
    <source>
        <strain evidence="4">UoL-WK</strain>
    </source>
</reference>
<dbReference type="PANTHER" id="PTHR45775">
    <property type="entry name" value="RAD, GEM/KIR FAMILY MEMBER 2, ISOFORM C"/>
    <property type="match status" value="1"/>
</dbReference>
<dbReference type="PANTHER" id="PTHR45775:SF6">
    <property type="entry name" value="RAD, GEM_KIR FAMILY MEMBER 2, ISOFORM C"/>
    <property type="match status" value="1"/>
</dbReference>
<dbReference type="PRINTS" id="PR00449">
    <property type="entry name" value="RASTRNSFRMNG"/>
</dbReference>
<evidence type="ECO:0000256" key="2">
    <source>
        <dbReference type="ARBA" id="ARBA00022553"/>
    </source>
</evidence>
<organism evidence="4 5">
    <name type="scientific">Dinothrombium tinctorium</name>
    <dbReference type="NCBI Taxonomy" id="1965070"/>
    <lineage>
        <taxon>Eukaryota</taxon>
        <taxon>Metazoa</taxon>
        <taxon>Ecdysozoa</taxon>
        <taxon>Arthropoda</taxon>
        <taxon>Chelicerata</taxon>
        <taxon>Arachnida</taxon>
        <taxon>Acari</taxon>
        <taxon>Acariformes</taxon>
        <taxon>Trombidiformes</taxon>
        <taxon>Prostigmata</taxon>
        <taxon>Anystina</taxon>
        <taxon>Parasitengona</taxon>
        <taxon>Trombidioidea</taxon>
        <taxon>Trombidiidae</taxon>
        <taxon>Dinothrombium</taxon>
    </lineage>
</organism>
<name>A0A443RGH9_9ACAR</name>
<dbReference type="Pfam" id="PF00071">
    <property type="entry name" value="Ras"/>
    <property type="match status" value="1"/>
</dbReference>
<keyword evidence="2" id="KW-0597">Phosphoprotein</keyword>